<gene>
    <name evidence="2" type="ORF">SAMN05444159_5036</name>
</gene>
<comment type="similarity">
    <text evidence="1">Belongs to the TolB family.</text>
</comment>
<evidence type="ECO:0000313" key="3">
    <source>
        <dbReference type="Proteomes" id="UP000189935"/>
    </source>
</evidence>
<dbReference type="InterPro" id="IPR011042">
    <property type="entry name" value="6-blade_b-propeller_TolB-like"/>
</dbReference>
<dbReference type="PANTHER" id="PTHR36842">
    <property type="entry name" value="PROTEIN TOLB HOMOLOG"/>
    <property type="match status" value="1"/>
</dbReference>
<organism evidence="2 3">
    <name type="scientific">Bradyrhizobium lablabi</name>
    <dbReference type="NCBI Taxonomy" id="722472"/>
    <lineage>
        <taxon>Bacteria</taxon>
        <taxon>Pseudomonadati</taxon>
        <taxon>Pseudomonadota</taxon>
        <taxon>Alphaproteobacteria</taxon>
        <taxon>Hyphomicrobiales</taxon>
        <taxon>Nitrobacteraceae</taxon>
        <taxon>Bradyrhizobium</taxon>
    </lineage>
</organism>
<evidence type="ECO:0000313" key="2">
    <source>
        <dbReference type="EMBL" id="SHL11612.1"/>
    </source>
</evidence>
<dbReference type="EMBL" id="LT670844">
    <property type="protein sequence ID" value="SHL11612.1"/>
    <property type="molecule type" value="Genomic_DNA"/>
</dbReference>
<dbReference type="RefSeq" id="WP_079542441.1">
    <property type="nucleotide sequence ID" value="NZ_LT670844.1"/>
</dbReference>
<name>A0A1M6Y010_9BRAD</name>
<dbReference type="Gene3D" id="2.120.10.30">
    <property type="entry name" value="TolB, C-terminal domain"/>
    <property type="match status" value="1"/>
</dbReference>
<dbReference type="Pfam" id="PF07676">
    <property type="entry name" value="PD40"/>
    <property type="match status" value="2"/>
</dbReference>
<protein>
    <submittedName>
        <fullName evidence="2">WD40-like Beta Propeller Repeat</fullName>
    </submittedName>
</protein>
<dbReference type="Proteomes" id="UP000189935">
    <property type="component" value="Chromosome I"/>
</dbReference>
<sequence length="378" mass="40961">MRTIDPIILMASLIASGLCPTAASSQISPTLKLITDYGCVRDWSARTNKLLMDERDENGVYQVYTLNPDGSDLRAITGGAGGGGPAANRHKGFAHFDPKGRYIVMEAELAEQLVGNSARVQKAVSPGSGVWMDLWVVTTDGRHWTNLTNFTTGKLTGALSPHFSPDGRRIVYARLIGKADSKRTFGYFELHMADFSEEGSPHLANDRVLLGGDGVYEPHGFSRDGTKVLFASDHGLPNTMGLDLFEYDLGTNQVRNLTNSPDQYDEHARYSPDGSRIAWGSSQGIASYRTNLKTLASEAYLMNADGGGKSERLTHFNEKGFPESTMLQSGVWPTAFSPDGTQLVVAQQPIGDLLSGKESANKSWLVSLGPPKASGRDR</sequence>
<proteinExistence type="inferred from homology"/>
<dbReference type="AlphaFoldDB" id="A0A1M6Y010"/>
<dbReference type="SUPFAM" id="SSF82171">
    <property type="entry name" value="DPP6 N-terminal domain-like"/>
    <property type="match status" value="1"/>
</dbReference>
<evidence type="ECO:0000256" key="1">
    <source>
        <dbReference type="ARBA" id="ARBA00009820"/>
    </source>
</evidence>
<accession>A0A1M6Y010</accession>
<dbReference type="InterPro" id="IPR011659">
    <property type="entry name" value="WD40"/>
</dbReference>
<dbReference type="PANTHER" id="PTHR36842:SF1">
    <property type="entry name" value="PROTEIN TOLB"/>
    <property type="match status" value="1"/>
</dbReference>
<dbReference type="Gene3D" id="2.120.10.60">
    <property type="entry name" value="Tricorn protease N-terminal domain"/>
    <property type="match status" value="1"/>
</dbReference>
<reference evidence="2 3" key="1">
    <citation type="submission" date="2016-11" db="EMBL/GenBank/DDBJ databases">
        <authorList>
            <person name="Jaros S."/>
            <person name="Januszkiewicz K."/>
            <person name="Wedrychowicz H."/>
        </authorList>
    </citation>
    <scope>NUCLEOTIDE SEQUENCE [LARGE SCALE GENOMIC DNA]</scope>
    <source>
        <strain evidence="2 3">GAS499</strain>
    </source>
</reference>